<protein>
    <submittedName>
        <fullName evidence="2">Hint domain-containing protein</fullName>
    </submittedName>
</protein>
<dbReference type="InterPro" id="IPR028992">
    <property type="entry name" value="Hedgehog/Intein_dom"/>
</dbReference>
<evidence type="ECO:0000313" key="3">
    <source>
        <dbReference type="Proteomes" id="UP000240418"/>
    </source>
</evidence>
<reference evidence="2 3" key="1">
    <citation type="submission" date="2018-03" db="EMBL/GenBank/DDBJ databases">
        <title>Genomic Encyclopedia of Archaeal and Bacterial Type Strains, Phase II (KMG-II): from individual species to whole genera.</title>
        <authorList>
            <person name="Goeker M."/>
        </authorList>
    </citation>
    <scope>NUCLEOTIDE SEQUENCE [LARGE SCALE GENOMIC DNA]</scope>
    <source>
        <strain evidence="2 3">DSM 100673</strain>
    </source>
</reference>
<proteinExistence type="predicted"/>
<evidence type="ECO:0000259" key="1">
    <source>
        <dbReference type="Pfam" id="PF13403"/>
    </source>
</evidence>
<feature type="domain" description="Hedgehog/Intein (Hint)" evidence="1">
    <location>
        <begin position="33"/>
        <end position="164"/>
    </location>
</feature>
<dbReference type="AlphaFoldDB" id="A0A2P8FK58"/>
<accession>A0A2P8FK58</accession>
<dbReference type="Proteomes" id="UP000240418">
    <property type="component" value="Unassembled WGS sequence"/>
</dbReference>
<dbReference type="Pfam" id="PF13403">
    <property type="entry name" value="Hint_2"/>
    <property type="match status" value="1"/>
</dbReference>
<gene>
    <name evidence="2" type="ORF">CLV88_101546</name>
</gene>
<comment type="caution">
    <text evidence="2">The sequence shown here is derived from an EMBL/GenBank/DDBJ whole genome shotgun (WGS) entry which is preliminary data.</text>
</comment>
<organism evidence="2 3">
    <name type="scientific">Shimia abyssi</name>
    <dbReference type="NCBI Taxonomy" id="1662395"/>
    <lineage>
        <taxon>Bacteria</taxon>
        <taxon>Pseudomonadati</taxon>
        <taxon>Pseudomonadota</taxon>
        <taxon>Alphaproteobacteria</taxon>
        <taxon>Rhodobacterales</taxon>
        <taxon>Roseobacteraceae</taxon>
    </lineage>
</organism>
<keyword evidence="3" id="KW-1185">Reference proteome</keyword>
<dbReference type="SUPFAM" id="SSF51294">
    <property type="entry name" value="Hedgehog/intein (Hint) domain"/>
    <property type="match status" value="1"/>
</dbReference>
<dbReference type="InterPro" id="IPR036844">
    <property type="entry name" value="Hint_dom_sf"/>
</dbReference>
<dbReference type="OrthoDB" id="7685535at2"/>
<dbReference type="EMBL" id="PYGJ01000001">
    <property type="protein sequence ID" value="PSL22121.1"/>
    <property type="molecule type" value="Genomic_DNA"/>
</dbReference>
<sequence length="211" mass="23354">MIANAIKPFRRNPAVSDTRALRDPVITGAGCGLIEGTLVGTPDGWTPIETLARGDEVMTFDAGFQKLTALVRDEAWHTEKLCPRTLWPLLVPAETLDNRQDMLVMPHQGVLIECEDVSDKWGDPYAVVPGAALDVLEGVERQEPYGTVETLLPVFEHDQMVFANHGLLMFCQSHWGVRAGILPRHGMASNYNMLPVKAARALLEVWLQDDV</sequence>
<dbReference type="RefSeq" id="WP_106606807.1">
    <property type="nucleotide sequence ID" value="NZ_PYGJ01000001.1"/>
</dbReference>
<name>A0A2P8FK58_9RHOB</name>
<evidence type="ECO:0000313" key="2">
    <source>
        <dbReference type="EMBL" id="PSL22121.1"/>
    </source>
</evidence>